<proteinExistence type="predicted"/>
<reference evidence="1" key="2">
    <citation type="journal article" date="2015" name="Data Brief">
        <title>Shoot transcriptome of the giant reed, Arundo donax.</title>
        <authorList>
            <person name="Barrero R.A."/>
            <person name="Guerrero F.D."/>
            <person name="Moolhuijzen P."/>
            <person name="Goolsby J.A."/>
            <person name="Tidwell J."/>
            <person name="Bellgard S.E."/>
            <person name="Bellgard M.I."/>
        </authorList>
    </citation>
    <scope>NUCLEOTIDE SEQUENCE</scope>
    <source>
        <tissue evidence="1">Shoot tissue taken approximately 20 cm above the soil surface</tissue>
    </source>
</reference>
<evidence type="ECO:0000313" key="1">
    <source>
        <dbReference type="EMBL" id="JAD35602.1"/>
    </source>
</evidence>
<dbReference type="EMBL" id="GBRH01262293">
    <property type="protein sequence ID" value="JAD35602.1"/>
    <property type="molecule type" value="Transcribed_RNA"/>
</dbReference>
<reference evidence="1" key="1">
    <citation type="submission" date="2014-09" db="EMBL/GenBank/DDBJ databases">
        <authorList>
            <person name="Magalhaes I.L.F."/>
            <person name="Oliveira U."/>
            <person name="Santos F.R."/>
            <person name="Vidigal T.H.D.A."/>
            <person name="Brescovit A.D."/>
            <person name="Santos A.J."/>
        </authorList>
    </citation>
    <scope>NUCLEOTIDE SEQUENCE</scope>
    <source>
        <tissue evidence="1">Shoot tissue taken approximately 20 cm above the soil surface</tissue>
    </source>
</reference>
<name>A0A0A8ZLA6_ARUDO</name>
<sequence>MPSHCYRHRTTP</sequence>
<protein>
    <submittedName>
        <fullName evidence="1">Uncharacterized protein</fullName>
    </submittedName>
</protein>
<accession>A0A0A8ZLA6</accession>
<organism evidence="1">
    <name type="scientific">Arundo donax</name>
    <name type="common">Giant reed</name>
    <name type="synonym">Donax arundinaceus</name>
    <dbReference type="NCBI Taxonomy" id="35708"/>
    <lineage>
        <taxon>Eukaryota</taxon>
        <taxon>Viridiplantae</taxon>
        <taxon>Streptophyta</taxon>
        <taxon>Embryophyta</taxon>
        <taxon>Tracheophyta</taxon>
        <taxon>Spermatophyta</taxon>
        <taxon>Magnoliopsida</taxon>
        <taxon>Liliopsida</taxon>
        <taxon>Poales</taxon>
        <taxon>Poaceae</taxon>
        <taxon>PACMAD clade</taxon>
        <taxon>Arundinoideae</taxon>
        <taxon>Arundineae</taxon>
        <taxon>Arundo</taxon>
    </lineage>
</organism>